<evidence type="ECO:0000313" key="3">
    <source>
        <dbReference type="Proteomes" id="UP000236291"/>
    </source>
</evidence>
<reference evidence="2 3" key="1">
    <citation type="journal article" date="2014" name="Am. J. Bot.">
        <title>Genome assembly and annotation for red clover (Trifolium pratense; Fabaceae).</title>
        <authorList>
            <person name="Istvanek J."/>
            <person name="Jaros M."/>
            <person name="Krenek A."/>
            <person name="Repkova J."/>
        </authorList>
    </citation>
    <scope>NUCLEOTIDE SEQUENCE [LARGE SCALE GENOMIC DNA]</scope>
    <source>
        <strain evidence="3">cv. Tatra</strain>
        <tissue evidence="2">Young leaves</tissue>
    </source>
</reference>
<dbReference type="Proteomes" id="UP000236291">
    <property type="component" value="Unassembled WGS sequence"/>
</dbReference>
<reference evidence="2 3" key="2">
    <citation type="journal article" date="2017" name="Front. Plant Sci.">
        <title>Gene Classification and Mining of Molecular Markers Useful in Red Clover (Trifolium pratense) Breeding.</title>
        <authorList>
            <person name="Istvanek J."/>
            <person name="Dluhosova J."/>
            <person name="Dluhos P."/>
            <person name="Patkova L."/>
            <person name="Nedelnik J."/>
            <person name="Repkova J."/>
        </authorList>
    </citation>
    <scope>NUCLEOTIDE SEQUENCE [LARGE SCALE GENOMIC DNA]</scope>
    <source>
        <strain evidence="3">cv. Tatra</strain>
        <tissue evidence="2">Young leaves</tissue>
    </source>
</reference>
<accession>A0A2K3KSR5</accession>
<protein>
    <submittedName>
        <fullName evidence="2">Uncharacterized protein</fullName>
    </submittedName>
</protein>
<dbReference type="AlphaFoldDB" id="A0A2K3KSR5"/>
<proteinExistence type="predicted"/>
<feature type="region of interest" description="Disordered" evidence="1">
    <location>
        <begin position="1"/>
        <end position="23"/>
    </location>
</feature>
<sequence>SANLKEAEDRLKTVSEERDSAVQKADEQKVLIGELEGKLERLQVTGVVEDGEKELDPQGVYASSSRAAL</sequence>
<evidence type="ECO:0000313" key="2">
    <source>
        <dbReference type="EMBL" id="PNX69319.1"/>
    </source>
</evidence>
<feature type="region of interest" description="Disordered" evidence="1">
    <location>
        <begin position="48"/>
        <end position="69"/>
    </location>
</feature>
<organism evidence="2 3">
    <name type="scientific">Trifolium pratense</name>
    <name type="common">Red clover</name>
    <dbReference type="NCBI Taxonomy" id="57577"/>
    <lineage>
        <taxon>Eukaryota</taxon>
        <taxon>Viridiplantae</taxon>
        <taxon>Streptophyta</taxon>
        <taxon>Embryophyta</taxon>
        <taxon>Tracheophyta</taxon>
        <taxon>Spermatophyta</taxon>
        <taxon>Magnoliopsida</taxon>
        <taxon>eudicotyledons</taxon>
        <taxon>Gunneridae</taxon>
        <taxon>Pentapetalae</taxon>
        <taxon>rosids</taxon>
        <taxon>fabids</taxon>
        <taxon>Fabales</taxon>
        <taxon>Fabaceae</taxon>
        <taxon>Papilionoideae</taxon>
        <taxon>50 kb inversion clade</taxon>
        <taxon>NPAAA clade</taxon>
        <taxon>Hologalegina</taxon>
        <taxon>IRL clade</taxon>
        <taxon>Trifolieae</taxon>
        <taxon>Trifolium</taxon>
    </lineage>
</organism>
<gene>
    <name evidence="2" type="ORF">L195_g064378</name>
</gene>
<feature type="non-terminal residue" evidence="2">
    <location>
        <position position="69"/>
    </location>
</feature>
<feature type="non-terminal residue" evidence="2">
    <location>
        <position position="1"/>
    </location>
</feature>
<evidence type="ECO:0000256" key="1">
    <source>
        <dbReference type="SAM" id="MobiDB-lite"/>
    </source>
</evidence>
<comment type="caution">
    <text evidence="2">The sequence shown here is derived from an EMBL/GenBank/DDBJ whole genome shotgun (WGS) entry which is preliminary data.</text>
</comment>
<dbReference type="EMBL" id="ASHM01246704">
    <property type="protein sequence ID" value="PNX69319.1"/>
    <property type="molecule type" value="Genomic_DNA"/>
</dbReference>
<name>A0A2K3KSR5_TRIPR</name>